<name>A0A9N7MLN8_STRHE</name>
<dbReference type="OrthoDB" id="913780at2759"/>
<evidence type="ECO:0000313" key="2">
    <source>
        <dbReference type="EMBL" id="CAA0808803.1"/>
    </source>
</evidence>
<dbReference type="InterPro" id="IPR036249">
    <property type="entry name" value="Thioredoxin-like_sf"/>
</dbReference>
<comment type="caution">
    <text evidence="2">The sequence shown here is derived from an EMBL/GenBank/DDBJ whole genome shotgun (WGS) entry which is preliminary data.</text>
</comment>
<evidence type="ECO:0000256" key="1">
    <source>
        <dbReference type="SAM" id="Coils"/>
    </source>
</evidence>
<dbReference type="SUPFAM" id="SSF52833">
    <property type="entry name" value="Thioredoxin-like"/>
    <property type="match status" value="1"/>
</dbReference>
<reference evidence="2" key="1">
    <citation type="submission" date="2019-12" db="EMBL/GenBank/DDBJ databases">
        <authorList>
            <person name="Scholes J."/>
        </authorList>
    </citation>
    <scope>NUCLEOTIDE SEQUENCE</scope>
</reference>
<keyword evidence="1" id="KW-0175">Coiled coil</keyword>
<dbReference type="EMBL" id="CACSLK010003174">
    <property type="protein sequence ID" value="CAA0808803.1"/>
    <property type="molecule type" value="Genomic_DNA"/>
</dbReference>
<protein>
    <submittedName>
        <fullName evidence="2">Uncharacterized protein</fullName>
    </submittedName>
</protein>
<sequence>MFGVGKAHAKYYYGCNSTPPSRAGVKLRAIGRNNHEIIAEDKAAKKKKKKQLKLLKGLSRDLSALSQMGFFGLDSDGAWLDQVEGNIISEASQLLQQQFEKLRAERKEVKRKMKEEKARLKGVLVTYSSSSSSSSESECGSDCGEIVQQSVQDPIPVLQAMATSSSESKTLEQNGEGQKHVIKVCMGGKCKKSGAGDLLEEFERVVGVQGEVSGCKCMGKCRDGPNVKVVSSGIFGDKLAKEDSLCKGVGLDDVNVIVGKLLRENCGDQRELGAVVGAC</sequence>
<accession>A0A9N7MLN8</accession>
<dbReference type="AlphaFoldDB" id="A0A9N7MLN8"/>
<feature type="coiled-coil region" evidence="1">
    <location>
        <begin position="88"/>
        <end position="119"/>
    </location>
</feature>
<gene>
    <name evidence="2" type="ORF">SHERM_11029</name>
</gene>
<dbReference type="Proteomes" id="UP001153555">
    <property type="component" value="Unassembled WGS sequence"/>
</dbReference>
<organism evidence="2 3">
    <name type="scientific">Striga hermonthica</name>
    <name type="common">Purple witchweed</name>
    <name type="synonym">Buchnera hermonthica</name>
    <dbReference type="NCBI Taxonomy" id="68872"/>
    <lineage>
        <taxon>Eukaryota</taxon>
        <taxon>Viridiplantae</taxon>
        <taxon>Streptophyta</taxon>
        <taxon>Embryophyta</taxon>
        <taxon>Tracheophyta</taxon>
        <taxon>Spermatophyta</taxon>
        <taxon>Magnoliopsida</taxon>
        <taxon>eudicotyledons</taxon>
        <taxon>Gunneridae</taxon>
        <taxon>Pentapetalae</taxon>
        <taxon>asterids</taxon>
        <taxon>lamiids</taxon>
        <taxon>Lamiales</taxon>
        <taxon>Orobanchaceae</taxon>
        <taxon>Buchnereae</taxon>
        <taxon>Striga</taxon>
    </lineage>
</organism>
<proteinExistence type="predicted"/>
<dbReference type="Gene3D" id="3.40.30.10">
    <property type="entry name" value="Glutaredoxin"/>
    <property type="match status" value="1"/>
</dbReference>
<keyword evidence="3" id="KW-1185">Reference proteome</keyword>
<dbReference type="CDD" id="cd02980">
    <property type="entry name" value="TRX_Fd_family"/>
    <property type="match status" value="1"/>
</dbReference>
<evidence type="ECO:0000313" key="3">
    <source>
        <dbReference type="Proteomes" id="UP001153555"/>
    </source>
</evidence>